<dbReference type="GO" id="GO:0043565">
    <property type="term" value="F:sequence-specific DNA binding"/>
    <property type="evidence" value="ECO:0007669"/>
    <property type="project" value="InterPro"/>
</dbReference>
<dbReference type="InterPro" id="IPR050204">
    <property type="entry name" value="AraC_XylS_family_regulators"/>
</dbReference>
<evidence type="ECO:0000259" key="4">
    <source>
        <dbReference type="PROSITE" id="PS01124"/>
    </source>
</evidence>
<evidence type="ECO:0000256" key="2">
    <source>
        <dbReference type="ARBA" id="ARBA00023125"/>
    </source>
</evidence>
<dbReference type="PANTHER" id="PTHR46796">
    <property type="entry name" value="HTH-TYPE TRANSCRIPTIONAL ACTIVATOR RHAS-RELATED"/>
    <property type="match status" value="1"/>
</dbReference>
<dbReference type="Gene3D" id="1.10.10.60">
    <property type="entry name" value="Homeodomain-like"/>
    <property type="match status" value="1"/>
</dbReference>
<dbReference type="AlphaFoldDB" id="A0A1H2CFG2"/>
<accession>A0A1H2CFG2</accession>
<feature type="domain" description="HTH araC/xylS-type" evidence="4">
    <location>
        <begin position="166"/>
        <end position="253"/>
    </location>
</feature>
<dbReference type="STRING" id="652787.SAMN05216490_4992"/>
<dbReference type="PROSITE" id="PS00041">
    <property type="entry name" value="HTH_ARAC_FAMILY_1"/>
    <property type="match status" value="1"/>
</dbReference>
<evidence type="ECO:0000313" key="5">
    <source>
        <dbReference type="EMBL" id="SDT69183.1"/>
    </source>
</evidence>
<protein>
    <submittedName>
        <fullName evidence="5">Transcriptional regulator, AraC family</fullName>
    </submittedName>
</protein>
<keyword evidence="3" id="KW-0804">Transcription</keyword>
<evidence type="ECO:0000313" key="6">
    <source>
        <dbReference type="Proteomes" id="UP000199679"/>
    </source>
</evidence>
<dbReference type="InterPro" id="IPR046532">
    <property type="entry name" value="DUF6597"/>
</dbReference>
<dbReference type="RefSeq" id="WP_091379797.1">
    <property type="nucleotide sequence ID" value="NZ_LT629740.1"/>
</dbReference>
<keyword evidence="2" id="KW-0238">DNA-binding</keyword>
<dbReference type="SMART" id="SM00342">
    <property type="entry name" value="HTH_ARAC"/>
    <property type="match status" value="1"/>
</dbReference>
<dbReference type="InterPro" id="IPR009057">
    <property type="entry name" value="Homeodomain-like_sf"/>
</dbReference>
<name>A0A1H2CFG2_MUCMA</name>
<keyword evidence="6" id="KW-1185">Reference proteome</keyword>
<evidence type="ECO:0000256" key="3">
    <source>
        <dbReference type="ARBA" id="ARBA00023163"/>
    </source>
</evidence>
<dbReference type="PANTHER" id="PTHR46796:SF13">
    <property type="entry name" value="HTH-TYPE TRANSCRIPTIONAL ACTIVATOR RHAS"/>
    <property type="match status" value="1"/>
</dbReference>
<sequence length="261" mass="28855">MPFYSEYQVRSPLSAFIKKLWTLDNSGSRLETGERAVLPNGCFTIAFIRGNGILVKTRLTDTLLSPGVYFVGQLTGSITVNLLPHTKAIMVQLFAWAPVHFSKAPLSTYTDKVVPLTDPVINIDILNNPAITLAVHRAFVDHFRHNKNTFLIQQACLLLAGAGGALTVGNLAAQLGCSERQLQKQFKQHVGLSPKAFAIILRLRNAVDDIAYPRQAHILLSSLALENNFYDQAHFINTFQSIVGMSPAKFDKTAYLLAFKK</sequence>
<dbReference type="PROSITE" id="PS01124">
    <property type="entry name" value="HTH_ARAC_FAMILY_2"/>
    <property type="match status" value="1"/>
</dbReference>
<dbReference type="InterPro" id="IPR018062">
    <property type="entry name" value="HTH_AraC-typ_CS"/>
</dbReference>
<dbReference type="InterPro" id="IPR018060">
    <property type="entry name" value="HTH_AraC"/>
</dbReference>
<evidence type="ECO:0000256" key="1">
    <source>
        <dbReference type="ARBA" id="ARBA00023015"/>
    </source>
</evidence>
<dbReference type="Pfam" id="PF20240">
    <property type="entry name" value="DUF6597"/>
    <property type="match status" value="1"/>
</dbReference>
<keyword evidence="1" id="KW-0805">Transcription regulation</keyword>
<organism evidence="5 6">
    <name type="scientific">Mucilaginibacter mallensis</name>
    <dbReference type="NCBI Taxonomy" id="652787"/>
    <lineage>
        <taxon>Bacteria</taxon>
        <taxon>Pseudomonadati</taxon>
        <taxon>Bacteroidota</taxon>
        <taxon>Sphingobacteriia</taxon>
        <taxon>Sphingobacteriales</taxon>
        <taxon>Sphingobacteriaceae</taxon>
        <taxon>Mucilaginibacter</taxon>
    </lineage>
</organism>
<dbReference type="SUPFAM" id="SSF46689">
    <property type="entry name" value="Homeodomain-like"/>
    <property type="match status" value="1"/>
</dbReference>
<dbReference type="Proteomes" id="UP000199679">
    <property type="component" value="Chromosome I"/>
</dbReference>
<dbReference type="EMBL" id="LT629740">
    <property type="protein sequence ID" value="SDT69183.1"/>
    <property type="molecule type" value="Genomic_DNA"/>
</dbReference>
<reference evidence="5 6" key="1">
    <citation type="submission" date="2016-10" db="EMBL/GenBank/DDBJ databases">
        <authorList>
            <person name="de Groot N.N."/>
        </authorList>
    </citation>
    <scope>NUCLEOTIDE SEQUENCE [LARGE SCALE GENOMIC DNA]</scope>
    <source>
        <strain evidence="5 6">MP1X4</strain>
    </source>
</reference>
<proteinExistence type="predicted"/>
<dbReference type="OrthoDB" id="323290at2"/>
<dbReference type="GO" id="GO:0003700">
    <property type="term" value="F:DNA-binding transcription factor activity"/>
    <property type="evidence" value="ECO:0007669"/>
    <property type="project" value="InterPro"/>
</dbReference>
<dbReference type="Pfam" id="PF12833">
    <property type="entry name" value="HTH_18"/>
    <property type="match status" value="1"/>
</dbReference>
<gene>
    <name evidence="5" type="ORF">SAMN05216490_4992</name>
</gene>